<accession>A0A2T4SBQ0</accession>
<evidence type="ECO:0000256" key="2">
    <source>
        <dbReference type="SAM" id="SignalP"/>
    </source>
</evidence>
<dbReference type="PROSITE" id="PS51257">
    <property type="entry name" value="PROKAR_LIPOPROTEIN"/>
    <property type="match status" value="1"/>
</dbReference>
<organism evidence="3 4">
    <name type="scientific">Staphylococcus nepalensis</name>
    <dbReference type="NCBI Taxonomy" id="214473"/>
    <lineage>
        <taxon>Bacteria</taxon>
        <taxon>Bacillati</taxon>
        <taxon>Bacillota</taxon>
        <taxon>Bacilli</taxon>
        <taxon>Bacillales</taxon>
        <taxon>Staphylococcaceae</taxon>
        <taxon>Staphylococcus</taxon>
    </lineage>
</organism>
<dbReference type="RefSeq" id="WP_107644112.1">
    <property type="nucleotide sequence ID" value="NZ_CATLAD010000044.1"/>
</dbReference>
<dbReference type="Proteomes" id="UP000240400">
    <property type="component" value="Unassembled WGS sequence"/>
</dbReference>
<feature type="signal peptide" evidence="2">
    <location>
        <begin position="1"/>
        <end position="24"/>
    </location>
</feature>
<dbReference type="AlphaFoldDB" id="A0A2T4SBQ0"/>
<feature type="compositionally biased region" description="Polar residues" evidence="1">
    <location>
        <begin position="120"/>
        <end position="132"/>
    </location>
</feature>
<reference evidence="3 4" key="1">
    <citation type="journal article" date="2016" name="Front. Microbiol.">
        <title>Comprehensive Phylogenetic Analysis of Bovine Non-aureus Staphylococci Species Based on Whole-Genome Sequencing.</title>
        <authorList>
            <person name="Naushad S."/>
            <person name="Barkema H.W."/>
            <person name="Luby C."/>
            <person name="Condas L.A."/>
            <person name="Nobrega D.B."/>
            <person name="Carson D.A."/>
            <person name="De Buck J."/>
        </authorList>
    </citation>
    <scope>NUCLEOTIDE SEQUENCE [LARGE SCALE GENOMIC DNA]</scope>
    <source>
        <strain evidence="3 4">SNUC 4337</strain>
    </source>
</reference>
<sequence length="250" mass="26689">MKKLLAGFLTLSLVLAACSNGSNDDDGNKDDNSKDNQSSDDQSKDNEKDSKNDDEKNNDSANDNSDSNSSMNGTDSNANDDNNSENDENANHNSDNNANNSSESNSDSNAQDNASPNDNTSSNANSNQEPNRNSNSNADNSSDATKNQYVAPYQGQNAVPVAQNITSGNTDAQVALQSLPHFQNALDNATAEVNALNGQSNPYNDYAIEGSDGNYSYIFSFQNQAQPGTYSIVTVDQQGTVRVVDPAYQQ</sequence>
<proteinExistence type="predicted"/>
<feature type="chain" id="PRO_5015512496" description="Lipoprotein" evidence="2">
    <location>
        <begin position="25"/>
        <end position="250"/>
    </location>
</feature>
<feature type="region of interest" description="Disordered" evidence="1">
    <location>
        <begin position="18"/>
        <end position="145"/>
    </location>
</feature>
<gene>
    <name evidence="3" type="ORF">BUZ61_05060</name>
</gene>
<feature type="compositionally biased region" description="Basic and acidic residues" evidence="1">
    <location>
        <begin position="41"/>
        <end position="58"/>
    </location>
</feature>
<dbReference type="EMBL" id="PZHR01000018">
    <property type="protein sequence ID" value="PTK59624.1"/>
    <property type="molecule type" value="Genomic_DNA"/>
</dbReference>
<protein>
    <recommendedName>
        <fullName evidence="5">Lipoprotein</fullName>
    </recommendedName>
</protein>
<feature type="compositionally biased region" description="Low complexity" evidence="1">
    <location>
        <begin position="133"/>
        <end position="144"/>
    </location>
</feature>
<name>A0A2T4SBQ0_9STAP</name>
<feature type="compositionally biased region" description="Low complexity" evidence="1">
    <location>
        <begin position="91"/>
        <end position="119"/>
    </location>
</feature>
<feature type="compositionally biased region" description="Low complexity" evidence="1">
    <location>
        <begin position="59"/>
        <end position="81"/>
    </location>
</feature>
<comment type="caution">
    <text evidence="3">The sequence shown here is derived from an EMBL/GenBank/DDBJ whole genome shotgun (WGS) entry which is preliminary data.</text>
</comment>
<dbReference type="OrthoDB" id="2414075at2"/>
<evidence type="ECO:0000313" key="4">
    <source>
        <dbReference type="Proteomes" id="UP000240400"/>
    </source>
</evidence>
<keyword evidence="2" id="KW-0732">Signal</keyword>
<evidence type="ECO:0000313" key="3">
    <source>
        <dbReference type="EMBL" id="PTK59624.1"/>
    </source>
</evidence>
<evidence type="ECO:0008006" key="5">
    <source>
        <dbReference type="Google" id="ProtNLM"/>
    </source>
</evidence>
<evidence type="ECO:0000256" key="1">
    <source>
        <dbReference type="SAM" id="MobiDB-lite"/>
    </source>
</evidence>